<dbReference type="Proteomes" id="UP000003704">
    <property type="component" value="Unassembled WGS sequence"/>
</dbReference>
<evidence type="ECO:0000313" key="1">
    <source>
        <dbReference type="EMBL" id="EIT71953.1"/>
    </source>
</evidence>
<dbReference type="GO" id="GO:0016740">
    <property type="term" value="F:transferase activity"/>
    <property type="evidence" value="ECO:0007669"/>
    <property type="project" value="UniProtKB-KW"/>
</dbReference>
<proteinExistence type="predicted"/>
<evidence type="ECO:0000313" key="2">
    <source>
        <dbReference type="Proteomes" id="UP000003704"/>
    </source>
</evidence>
<dbReference type="AlphaFoldDB" id="I8TE68"/>
<dbReference type="STRING" id="1172194.WQQ_20900"/>
<reference evidence="1 2" key="1">
    <citation type="journal article" date="2012" name="J. Bacteriol.">
        <title>Genome Sequence of n-Alkane-Degrading Hydrocarboniphaga effusa Strain AP103T (ATCC BAA-332T).</title>
        <authorList>
            <person name="Chang H.K."/>
            <person name="Zylstra G.J."/>
            <person name="Chae J.C."/>
        </authorList>
    </citation>
    <scope>NUCLEOTIDE SEQUENCE [LARGE SCALE GENOMIC DNA]</scope>
    <source>
        <strain evidence="1 2">AP103</strain>
    </source>
</reference>
<dbReference type="Gene3D" id="2.160.10.10">
    <property type="entry name" value="Hexapeptide repeat proteins"/>
    <property type="match status" value="1"/>
</dbReference>
<gene>
    <name evidence="1" type="ORF">WQQ_20900</name>
</gene>
<dbReference type="EMBL" id="AKGD01000001">
    <property type="protein sequence ID" value="EIT71953.1"/>
    <property type="molecule type" value="Genomic_DNA"/>
</dbReference>
<keyword evidence="2" id="KW-1185">Reference proteome</keyword>
<name>I8TE68_9GAMM</name>
<organism evidence="1 2">
    <name type="scientific">Hydrocarboniphaga effusa AP103</name>
    <dbReference type="NCBI Taxonomy" id="1172194"/>
    <lineage>
        <taxon>Bacteria</taxon>
        <taxon>Pseudomonadati</taxon>
        <taxon>Pseudomonadota</taxon>
        <taxon>Gammaproteobacteria</taxon>
        <taxon>Nevskiales</taxon>
        <taxon>Nevskiaceae</taxon>
        <taxon>Hydrocarboniphaga</taxon>
    </lineage>
</organism>
<protein>
    <submittedName>
        <fullName evidence="1">Streptogramin A acetyl transferase</fullName>
    </submittedName>
</protein>
<dbReference type="InterPro" id="IPR011004">
    <property type="entry name" value="Trimer_LpxA-like_sf"/>
</dbReference>
<dbReference type="SUPFAM" id="SSF51161">
    <property type="entry name" value="Trimeric LpxA-like enzymes"/>
    <property type="match status" value="1"/>
</dbReference>
<sequence>MIAAGSLVVRDVPAYTIVGGNPAKVIRARFTEQQITALEKIAWWEWNIEDITQELPTLLSSQIDELIARHLPGSIEASH</sequence>
<keyword evidence="1" id="KW-0808">Transferase</keyword>
<accession>I8TE68</accession>
<comment type="caution">
    <text evidence="1">The sequence shown here is derived from an EMBL/GenBank/DDBJ whole genome shotgun (WGS) entry which is preliminary data.</text>
</comment>